<keyword evidence="3 7" id="KW-0812">Transmembrane</keyword>
<proteinExistence type="inferred from homology"/>
<keyword evidence="10" id="KW-1185">Reference proteome</keyword>
<reference evidence="9" key="1">
    <citation type="submission" date="2020-01" db="EMBL/GenBank/DDBJ databases">
        <authorList>
            <consortium name="DOE Joint Genome Institute"/>
            <person name="Haridas S."/>
            <person name="Albert R."/>
            <person name="Binder M."/>
            <person name="Bloem J."/>
            <person name="Labutti K."/>
            <person name="Salamov A."/>
            <person name="Andreopoulos B."/>
            <person name="Baker S.E."/>
            <person name="Barry K."/>
            <person name="Bills G."/>
            <person name="Bluhm B.H."/>
            <person name="Cannon C."/>
            <person name="Castanera R."/>
            <person name="Culley D.E."/>
            <person name="Daum C."/>
            <person name="Ezra D."/>
            <person name="Gonzalez J.B."/>
            <person name="Henrissat B."/>
            <person name="Kuo A."/>
            <person name="Liang C."/>
            <person name="Lipzen A."/>
            <person name="Lutzoni F."/>
            <person name="Magnuson J."/>
            <person name="Mondo S."/>
            <person name="Nolan M."/>
            <person name="Ohm R."/>
            <person name="Pangilinan J."/>
            <person name="Park H.-J."/>
            <person name="Ramirez L."/>
            <person name="Alfaro M."/>
            <person name="Sun H."/>
            <person name="Tritt A."/>
            <person name="Yoshinaga Y."/>
            <person name="Zwiers L.-H."/>
            <person name="Turgeon B.G."/>
            <person name="Goodwin S.B."/>
            <person name="Spatafora J.W."/>
            <person name="Crous P.W."/>
            <person name="Grigoriev I.V."/>
        </authorList>
    </citation>
    <scope>NUCLEOTIDE SEQUENCE</scope>
    <source>
        <strain evidence="9">CBS 394.84</strain>
    </source>
</reference>
<feature type="transmembrane region" description="Helical" evidence="7">
    <location>
        <begin position="154"/>
        <end position="172"/>
    </location>
</feature>
<dbReference type="Pfam" id="PF01694">
    <property type="entry name" value="Rhomboid"/>
    <property type="match status" value="1"/>
</dbReference>
<dbReference type="OrthoDB" id="418595at2759"/>
<evidence type="ECO:0000313" key="10">
    <source>
        <dbReference type="Proteomes" id="UP000800039"/>
    </source>
</evidence>
<keyword evidence="6 7" id="KW-0472">Membrane</keyword>
<sequence length="271" mass="29819">MSALLRLSRIIRTPKALNPTRCVHSTMSSHFFTPYRSPSHSGWSRSRLYSGYTPGGSSQVSANMRVLYSLMGTNIAVFGYAMYLKAQARQGFQQPFISFLQNMTMNLTDFRNGRWWTLLTANFTHIDIGHIFSNMFTVYFLGGFLATAPQVTPGRYLVIALGSAVSGAAGYMFQQHMKSQGNPGMRDYSRGLGFSGAVMGLCSVAACLAPTTKFHLYGIVPVPLWGLVAGYAAYDGYYLNSADTRVGHAGHLGGLAFGLLYYFARLRGVRF</sequence>
<protein>
    <recommendedName>
        <fullName evidence="8">Peptidase S54 rhomboid domain-containing protein</fullName>
    </recommendedName>
</protein>
<dbReference type="Gene3D" id="1.20.1540.10">
    <property type="entry name" value="Rhomboid-like"/>
    <property type="match status" value="1"/>
</dbReference>
<evidence type="ECO:0000256" key="1">
    <source>
        <dbReference type="ARBA" id="ARBA00004141"/>
    </source>
</evidence>
<evidence type="ECO:0000256" key="4">
    <source>
        <dbReference type="ARBA" id="ARBA00022801"/>
    </source>
</evidence>
<dbReference type="InterPro" id="IPR022764">
    <property type="entry name" value="Peptidase_S54_rhomboid_dom"/>
</dbReference>
<evidence type="ECO:0000259" key="8">
    <source>
        <dbReference type="Pfam" id="PF01694"/>
    </source>
</evidence>
<dbReference type="InterPro" id="IPR035952">
    <property type="entry name" value="Rhomboid-like_sf"/>
</dbReference>
<gene>
    <name evidence="9" type="ORF">K460DRAFT_152178</name>
</gene>
<evidence type="ECO:0000256" key="7">
    <source>
        <dbReference type="SAM" id="Phobius"/>
    </source>
</evidence>
<dbReference type="GO" id="GO:0016020">
    <property type="term" value="C:membrane"/>
    <property type="evidence" value="ECO:0007669"/>
    <property type="project" value="UniProtKB-SubCell"/>
</dbReference>
<dbReference type="InterPro" id="IPR050925">
    <property type="entry name" value="Rhomboid_protease_S54"/>
</dbReference>
<comment type="similarity">
    <text evidence="2">Belongs to the peptidase S54 family.</text>
</comment>
<dbReference type="EMBL" id="ML976617">
    <property type="protein sequence ID" value="KAF1843832.1"/>
    <property type="molecule type" value="Genomic_DNA"/>
</dbReference>
<evidence type="ECO:0000256" key="2">
    <source>
        <dbReference type="ARBA" id="ARBA00009045"/>
    </source>
</evidence>
<dbReference type="PANTHER" id="PTHR43731">
    <property type="entry name" value="RHOMBOID PROTEASE"/>
    <property type="match status" value="1"/>
</dbReference>
<dbReference type="SUPFAM" id="SSF144091">
    <property type="entry name" value="Rhomboid-like"/>
    <property type="match status" value="1"/>
</dbReference>
<evidence type="ECO:0000256" key="6">
    <source>
        <dbReference type="ARBA" id="ARBA00023136"/>
    </source>
</evidence>
<dbReference type="AlphaFoldDB" id="A0A9P4L6Z9"/>
<accession>A0A9P4L6Z9</accession>
<feature type="transmembrane region" description="Helical" evidence="7">
    <location>
        <begin position="128"/>
        <end position="147"/>
    </location>
</feature>
<dbReference type="Proteomes" id="UP000800039">
    <property type="component" value="Unassembled WGS sequence"/>
</dbReference>
<comment type="subcellular location">
    <subcellularLocation>
        <location evidence="1">Membrane</location>
        <topology evidence="1">Multi-pass membrane protein</topology>
    </subcellularLocation>
</comment>
<dbReference type="GO" id="GO:0004252">
    <property type="term" value="F:serine-type endopeptidase activity"/>
    <property type="evidence" value="ECO:0007669"/>
    <property type="project" value="InterPro"/>
</dbReference>
<dbReference type="GO" id="GO:0006465">
    <property type="term" value="P:signal peptide processing"/>
    <property type="evidence" value="ECO:0007669"/>
    <property type="project" value="TreeGrafter"/>
</dbReference>
<dbReference type="PANTHER" id="PTHR43731:SF14">
    <property type="entry name" value="PRESENILIN-ASSOCIATED RHOMBOID-LIKE PROTEIN, MITOCHONDRIAL"/>
    <property type="match status" value="1"/>
</dbReference>
<evidence type="ECO:0000256" key="5">
    <source>
        <dbReference type="ARBA" id="ARBA00022989"/>
    </source>
</evidence>
<name>A0A9P4L6Z9_9PLEO</name>
<organism evidence="9 10">
    <name type="scientific">Cucurbitaria berberidis CBS 394.84</name>
    <dbReference type="NCBI Taxonomy" id="1168544"/>
    <lineage>
        <taxon>Eukaryota</taxon>
        <taxon>Fungi</taxon>
        <taxon>Dikarya</taxon>
        <taxon>Ascomycota</taxon>
        <taxon>Pezizomycotina</taxon>
        <taxon>Dothideomycetes</taxon>
        <taxon>Pleosporomycetidae</taxon>
        <taxon>Pleosporales</taxon>
        <taxon>Pleosporineae</taxon>
        <taxon>Cucurbitariaceae</taxon>
        <taxon>Cucurbitaria</taxon>
    </lineage>
</organism>
<feature type="transmembrane region" description="Helical" evidence="7">
    <location>
        <begin position="216"/>
        <end position="234"/>
    </location>
</feature>
<evidence type="ECO:0000256" key="3">
    <source>
        <dbReference type="ARBA" id="ARBA00022692"/>
    </source>
</evidence>
<dbReference type="GeneID" id="63844068"/>
<feature type="transmembrane region" description="Helical" evidence="7">
    <location>
        <begin position="192"/>
        <end position="209"/>
    </location>
</feature>
<feature type="transmembrane region" description="Helical" evidence="7">
    <location>
        <begin position="246"/>
        <end position="264"/>
    </location>
</feature>
<comment type="caution">
    <text evidence="9">The sequence shown here is derived from an EMBL/GenBank/DDBJ whole genome shotgun (WGS) entry which is preliminary data.</text>
</comment>
<dbReference type="RefSeq" id="XP_040786395.1">
    <property type="nucleotide sequence ID" value="XM_040926816.1"/>
</dbReference>
<keyword evidence="4" id="KW-0378">Hydrolase</keyword>
<keyword evidence="5 7" id="KW-1133">Transmembrane helix</keyword>
<feature type="transmembrane region" description="Helical" evidence="7">
    <location>
        <begin position="66"/>
        <end position="83"/>
    </location>
</feature>
<feature type="domain" description="Peptidase S54 rhomboid" evidence="8">
    <location>
        <begin position="113"/>
        <end position="266"/>
    </location>
</feature>
<evidence type="ECO:0000313" key="9">
    <source>
        <dbReference type="EMBL" id="KAF1843832.1"/>
    </source>
</evidence>